<dbReference type="AlphaFoldDB" id="A0ABC8IQF6"/>
<reference evidence="1 2" key="1">
    <citation type="submission" date="2022-03" db="EMBL/GenBank/DDBJ databases">
        <authorList>
            <person name="Macdonald S."/>
            <person name="Ahmed S."/>
            <person name="Newling K."/>
        </authorList>
    </citation>
    <scope>NUCLEOTIDE SEQUENCE [LARGE SCALE GENOMIC DNA]</scope>
</reference>
<proteinExistence type="predicted"/>
<accession>A0ABC8IQF6</accession>
<protein>
    <submittedName>
        <fullName evidence="1">Uncharacterized protein</fullName>
    </submittedName>
</protein>
<gene>
    <name evidence="1" type="ORF">ERUC_LOCUS1502</name>
</gene>
<dbReference type="EMBL" id="CAKOAT010047933">
    <property type="protein sequence ID" value="CAH8292310.1"/>
    <property type="molecule type" value="Genomic_DNA"/>
</dbReference>
<organism evidence="1 2">
    <name type="scientific">Eruca vesicaria subsp. sativa</name>
    <name type="common">Garden rocket</name>
    <name type="synonym">Eruca sativa</name>
    <dbReference type="NCBI Taxonomy" id="29727"/>
    <lineage>
        <taxon>Eukaryota</taxon>
        <taxon>Viridiplantae</taxon>
        <taxon>Streptophyta</taxon>
        <taxon>Embryophyta</taxon>
        <taxon>Tracheophyta</taxon>
        <taxon>Spermatophyta</taxon>
        <taxon>Magnoliopsida</taxon>
        <taxon>eudicotyledons</taxon>
        <taxon>Gunneridae</taxon>
        <taxon>Pentapetalae</taxon>
        <taxon>rosids</taxon>
        <taxon>malvids</taxon>
        <taxon>Brassicales</taxon>
        <taxon>Brassicaceae</taxon>
        <taxon>Brassiceae</taxon>
        <taxon>Eruca</taxon>
    </lineage>
</organism>
<dbReference type="Proteomes" id="UP001642260">
    <property type="component" value="Unassembled WGS sequence"/>
</dbReference>
<name>A0ABC8IQF6_ERUVS</name>
<evidence type="ECO:0000313" key="2">
    <source>
        <dbReference type="Proteomes" id="UP001642260"/>
    </source>
</evidence>
<evidence type="ECO:0000313" key="1">
    <source>
        <dbReference type="EMBL" id="CAH8292310.1"/>
    </source>
</evidence>
<comment type="caution">
    <text evidence="1">The sequence shown here is derived from an EMBL/GenBank/DDBJ whole genome shotgun (WGS) entry which is preliminary data.</text>
</comment>
<sequence length="101" mass="11432">MVMICVLIKKNRSVTRKTNLLQTFPWSHSLDTTPPAPDFECPPDLHLVASPTCHHHMQKNCHKLTPNKRKLHGIGLIIFSQQAMRYGVAGLKLYMVAPFLA</sequence>
<keyword evidence="2" id="KW-1185">Reference proteome</keyword>